<dbReference type="EMBL" id="QFKX01000005">
    <property type="protein sequence ID" value="PWH05520.1"/>
    <property type="molecule type" value="Genomic_DNA"/>
</dbReference>
<dbReference type="InterPro" id="IPR036412">
    <property type="entry name" value="HAD-like_sf"/>
</dbReference>
<keyword evidence="1" id="KW-0378">Hydrolase</keyword>
<dbReference type="Pfam" id="PF00702">
    <property type="entry name" value="Hydrolase"/>
    <property type="match status" value="1"/>
</dbReference>
<dbReference type="SFLD" id="SFLDS00003">
    <property type="entry name" value="Haloacid_Dehalogenase"/>
    <property type="match status" value="1"/>
</dbReference>
<keyword evidence="2" id="KW-0460">Magnesium</keyword>
<evidence type="ECO:0008006" key="5">
    <source>
        <dbReference type="Google" id="ProtNLM"/>
    </source>
</evidence>
<dbReference type="RefSeq" id="WP_109276483.1">
    <property type="nucleotide sequence ID" value="NZ_QFKX01000005.1"/>
</dbReference>
<evidence type="ECO:0000313" key="3">
    <source>
        <dbReference type="EMBL" id="PWH05520.1"/>
    </source>
</evidence>
<evidence type="ECO:0000313" key="4">
    <source>
        <dbReference type="Proteomes" id="UP000245590"/>
    </source>
</evidence>
<gene>
    <name evidence="3" type="ORF">DEO23_13215</name>
</gene>
<dbReference type="InterPro" id="IPR051400">
    <property type="entry name" value="HAD-like_hydrolase"/>
</dbReference>
<dbReference type="Gene3D" id="3.40.50.1000">
    <property type="entry name" value="HAD superfamily/HAD-like"/>
    <property type="match status" value="1"/>
</dbReference>
<dbReference type="AlphaFoldDB" id="A0A2U2RI34"/>
<evidence type="ECO:0000256" key="2">
    <source>
        <dbReference type="ARBA" id="ARBA00022842"/>
    </source>
</evidence>
<dbReference type="PANTHER" id="PTHR46470">
    <property type="entry name" value="N-ACYLNEURAMINATE-9-PHOSPHATASE"/>
    <property type="match status" value="1"/>
</dbReference>
<evidence type="ECO:0000256" key="1">
    <source>
        <dbReference type="ARBA" id="ARBA00022801"/>
    </source>
</evidence>
<sequence length="257" mass="27215">MDDAPTLGLDLDATLIHGALGTVIADLGRDIEVEQGIAGIHDQVIAEGHRLVGEDPALAYDWQATVARICATREAVVPFDIAERLAEVADERTLLLEDATVPVLRTIGARGWRRVVLTNGWRRYQDPALRAVGLTEVIDDVVTADAVGAPKPAAAMFAAARGEHGGGLVHLGDRLDDDVLGAHGAGARAILYCPWAPTAVHGPCDEVGQGALRGFLRDLAQRQSARVHPADPQVRPDAVITTIEDLPALLPAFAEPV</sequence>
<keyword evidence="4" id="KW-1185">Reference proteome</keyword>
<organism evidence="3 4">
    <name type="scientific">Brachybacterium endophyticum</name>
    <dbReference type="NCBI Taxonomy" id="2182385"/>
    <lineage>
        <taxon>Bacteria</taxon>
        <taxon>Bacillati</taxon>
        <taxon>Actinomycetota</taxon>
        <taxon>Actinomycetes</taxon>
        <taxon>Micrococcales</taxon>
        <taxon>Dermabacteraceae</taxon>
        <taxon>Brachybacterium</taxon>
    </lineage>
</organism>
<name>A0A2U2RI34_9MICO</name>
<comment type="caution">
    <text evidence="3">The sequence shown here is derived from an EMBL/GenBank/DDBJ whole genome shotgun (WGS) entry which is preliminary data.</text>
</comment>
<dbReference type="Proteomes" id="UP000245590">
    <property type="component" value="Unassembled WGS sequence"/>
</dbReference>
<accession>A0A2U2RI34</accession>
<proteinExistence type="predicted"/>
<reference evidence="3 4" key="1">
    <citation type="submission" date="2018-05" db="EMBL/GenBank/DDBJ databases">
        <title>Brachybacterium sp. M1HQ-2T, whole genome shotgun sequence.</title>
        <authorList>
            <person name="Tuo L."/>
        </authorList>
    </citation>
    <scope>NUCLEOTIDE SEQUENCE [LARGE SCALE GENOMIC DNA]</scope>
    <source>
        <strain evidence="3 4">M1HQ-2</strain>
    </source>
</reference>
<dbReference type="SFLD" id="SFLDG01129">
    <property type="entry name" value="C1.5:_HAD__Beta-PGM__Phosphata"/>
    <property type="match status" value="1"/>
</dbReference>
<dbReference type="GO" id="GO:0016787">
    <property type="term" value="F:hydrolase activity"/>
    <property type="evidence" value="ECO:0007669"/>
    <property type="project" value="UniProtKB-KW"/>
</dbReference>
<dbReference type="InterPro" id="IPR023214">
    <property type="entry name" value="HAD_sf"/>
</dbReference>
<dbReference type="OrthoDB" id="9810501at2"/>
<dbReference type="CDD" id="cd01427">
    <property type="entry name" value="HAD_like"/>
    <property type="match status" value="1"/>
</dbReference>
<dbReference type="SUPFAM" id="SSF56784">
    <property type="entry name" value="HAD-like"/>
    <property type="match status" value="1"/>
</dbReference>
<protein>
    <recommendedName>
        <fullName evidence="5">Haloacid dehalogenase</fullName>
    </recommendedName>
</protein>